<dbReference type="Gene3D" id="3.40.367.20">
    <property type="match status" value="1"/>
</dbReference>
<dbReference type="PROSITE" id="PS51748">
    <property type="entry name" value="HEXOKINASE_2"/>
    <property type="match status" value="1"/>
</dbReference>
<dbReference type="GO" id="GO:0001678">
    <property type="term" value="P:intracellular glucose homeostasis"/>
    <property type="evidence" value="ECO:0007669"/>
    <property type="project" value="InterPro"/>
</dbReference>
<evidence type="ECO:0000256" key="9">
    <source>
        <dbReference type="ARBA" id="ARBA00044613"/>
    </source>
</evidence>
<dbReference type="STRING" id="546991.N1JE78"/>
<dbReference type="GO" id="GO:0019158">
    <property type="term" value="F:mannokinase activity"/>
    <property type="evidence" value="ECO:0007669"/>
    <property type="project" value="TreeGrafter"/>
</dbReference>
<dbReference type="PANTHER" id="PTHR19443:SF16">
    <property type="entry name" value="HEXOKINASE TYPE 1-RELATED"/>
    <property type="match status" value="1"/>
</dbReference>
<dbReference type="InParanoid" id="N1JE78"/>
<dbReference type="Pfam" id="PF03727">
    <property type="entry name" value="Hexokinase_2"/>
    <property type="match status" value="1"/>
</dbReference>
<dbReference type="Pfam" id="PF00349">
    <property type="entry name" value="Hexokinase_1"/>
    <property type="match status" value="1"/>
</dbReference>
<comment type="catalytic activity">
    <reaction evidence="9">
        <text>a D-hexose + ATP = a D-hexose 6-phosphate + ADP + H(+)</text>
        <dbReference type="Rhea" id="RHEA:22740"/>
        <dbReference type="ChEBI" id="CHEBI:4194"/>
        <dbReference type="ChEBI" id="CHEBI:15378"/>
        <dbReference type="ChEBI" id="CHEBI:30616"/>
        <dbReference type="ChEBI" id="CHEBI:229467"/>
        <dbReference type="ChEBI" id="CHEBI:456216"/>
        <dbReference type="EC" id="2.7.1.1"/>
    </reaction>
    <physiologicalReaction direction="left-to-right" evidence="9">
        <dbReference type="Rhea" id="RHEA:22741"/>
    </physiologicalReaction>
</comment>
<dbReference type="CDD" id="cd24087">
    <property type="entry name" value="ASKHA_NBD_HK1-2_fungi"/>
    <property type="match status" value="1"/>
</dbReference>
<keyword evidence="8 11" id="KW-0324">Glycolysis</keyword>
<dbReference type="GO" id="GO:0005536">
    <property type="term" value="F:D-glucose binding"/>
    <property type="evidence" value="ECO:0007669"/>
    <property type="project" value="InterPro"/>
</dbReference>
<organism evidence="14 15">
    <name type="scientific">Blumeria graminis f. sp. hordei (strain DH14)</name>
    <name type="common">Barley powdery mildew</name>
    <name type="synonym">Oidium monilioides f. sp. hordei</name>
    <dbReference type="NCBI Taxonomy" id="546991"/>
    <lineage>
        <taxon>Eukaryota</taxon>
        <taxon>Fungi</taxon>
        <taxon>Dikarya</taxon>
        <taxon>Ascomycota</taxon>
        <taxon>Pezizomycotina</taxon>
        <taxon>Leotiomycetes</taxon>
        <taxon>Erysiphales</taxon>
        <taxon>Erysiphaceae</taxon>
        <taxon>Blumeria</taxon>
        <taxon>Blumeria hordei</taxon>
    </lineage>
</organism>
<keyword evidence="7 11" id="KW-0067">ATP-binding</keyword>
<sequence>MADVPKDLLNEIRRLEDQFTVPKEKLKAITSHFVKELEKGLSVEGGSIPMNPTWCMSFPTGDEQGTFLALDMGGTNLRVCEIILTEEKSEFDIIQSKYRMPEELKSGTAEELWEYIADCLLQFIEAHHGNNTSELPLGFTFSYPATQNYINHGMLQRWTKGFDIDNVEGHDVVPMIEAALAKRHVPIKLTALINDTTGTLIASAYTDTKMKIGCIFGTGCNAAYMEDCGSIPKLAHLNLPPDAPMAINCEWGAFDNENKVLPRTPYDIIIDKDSPRPGQQAFEKMIAGLYLGEIFRLVLVDLHEKKGVHLFENQNIEKLRKPYTLDSSFLSMIEEDPWENLSETFELFQSKLSIRTNLSELELIRRLAELIGTRAARLSACGVAAIATKKGYKTCHVGADGSVFNKYPHFKARGALALREILDWPAKKNSKEEDPIEILAAEDGSGVGAALIAALTIERIKKGNMAGILHPKSLT</sequence>
<evidence type="ECO:0000259" key="12">
    <source>
        <dbReference type="Pfam" id="PF00349"/>
    </source>
</evidence>
<dbReference type="FunCoup" id="N1JE78">
    <property type="interactions" value="787"/>
</dbReference>
<evidence type="ECO:0000256" key="11">
    <source>
        <dbReference type="RuleBase" id="RU362007"/>
    </source>
</evidence>
<dbReference type="InterPro" id="IPR022673">
    <property type="entry name" value="Hexokinase_C"/>
</dbReference>
<dbReference type="GO" id="GO:0005739">
    <property type="term" value="C:mitochondrion"/>
    <property type="evidence" value="ECO:0007669"/>
    <property type="project" value="TreeGrafter"/>
</dbReference>
<keyword evidence="4 11" id="KW-0808">Transferase</keyword>
<dbReference type="FunFam" id="3.30.420.40:FF:000092">
    <property type="entry name" value="Phosphotransferase"/>
    <property type="match status" value="1"/>
</dbReference>
<dbReference type="GO" id="GO:0006013">
    <property type="term" value="P:mannose metabolic process"/>
    <property type="evidence" value="ECO:0007669"/>
    <property type="project" value="TreeGrafter"/>
</dbReference>
<dbReference type="GO" id="GO:0006096">
    <property type="term" value="P:glycolytic process"/>
    <property type="evidence" value="ECO:0007669"/>
    <property type="project" value="UniProtKB-UniPathway"/>
</dbReference>
<evidence type="ECO:0000256" key="10">
    <source>
        <dbReference type="ARBA" id="ARBA00047905"/>
    </source>
</evidence>
<dbReference type="GO" id="GO:0005829">
    <property type="term" value="C:cytosol"/>
    <property type="evidence" value="ECO:0007669"/>
    <property type="project" value="TreeGrafter"/>
</dbReference>
<dbReference type="EC" id="2.7.1.-" evidence="11"/>
<evidence type="ECO:0000256" key="8">
    <source>
        <dbReference type="ARBA" id="ARBA00023152"/>
    </source>
</evidence>
<comment type="catalytic activity">
    <reaction evidence="10">
        <text>D-fructose + ATP = D-fructose 6-phosphate + ADP + H(+)</text>
        <dbReference type="Rhea" id="RHEA:16125"/>
        <dbReference type="ChEBI" id="CHEBI:15378"/>
        <dbReference type="ChEBI" id="CHEBI:30616"/>
        <dbReference type="ChEBI" id="CHEBI:37721"/>
        <dbReference type="ChEBI" id="CHEBI:61527"/>
        <dbReference type="ChEBI" id="CHEBI:456216"/>
        <dbReference type="EC" id="2.7.1.1"/>
    </reaction>
    <physiologicalReaction direction="left-to-right" evidence="10">
        <dbReference type="Rhea" id="RHEA:16126"/>
    </physiologicalReaction>
</comment>
<evidence type="ECO:0000313" key="14">
    <source>
        <dbReference type="EMBL" id="CCU76177.1"/>
    </source>
</evidence>
<dbReference type="PRINTS" id="PR00475">
    <property type="entry name" value="HEXOKINASE"/>
</dbReference>
<evidence type="ECO:0000313" key="15">
    <source>
        <dbReference type="Proteomes" id="UP000015441"/>
    </source>
</evidence>
<reference evidence="14 15" key="1">
    <citation type="journal article" date="2010" name="Science">
        <title>Genome expansion and gene loss in powdery mildew fungi reveal tradeoffs in extreme parasitism.</title>
        <authorList>
            <person name="Spanu P.D."/>
            <person name="Abbott J.C."/>
            <person name="Amselem J."/>
            <person name="Burgis T.A."/>
            <person name="Soanes D.M."/>
            <person name="Stueber K."/>
            <person name="Ver Loren van Themaat E."/>
            <person name="Brown J.K.M."/>
            <person name="Butcher S.A."/>
            <person name="Gurr S.J."/>
            <person name="Lebrun M.-H."/>
            <person name="Ridout C.J."/>
            <person name="Schulze-Lefert P."/>
            <person name="Talbot N.J."/>
            <person name="Ahmadinejad N."/>
            <person name="Ametz C."/>
            <person name="Barton G.R."/>
            <person name="Benjdia M."/>
            <person name="Bidzinski P."/>
            <person name="Bindschedler L.V."/>
            <person name="Both M."/>
            <person name="Brewer M.T."/>
            <person name="Cadle-Davidson L."/>
            <person name="Cadle-Davidson M.M."/>
            <person name="Collemare J."/>
            <person name="Cramer R."/>
            <person name="Frenkel O."/>
            <person name="Godfrey D."/>
            <person name="Harriman J."/>
            <person name="Hoede C."/>
            <person name="King B.C."/>
            <person name="Klages S."/>
            <person name="Kleemann J."/>
            <person name="Knoll D."/>
            <person name="Koti P.S."/>
            <person name="Kreplak J."/>
            <person name="Lopez-Ruiz F.J."/>
            <person name="Lu X."/>
            <person name="Maekawa T."/>
            <person name="Mahanil S."/>
            <person name="Micali C."/>
            <person name="Milgroom M.G."/>
            <person name="Montana G."/>
            <person name="Noir S."/>
            <person name="O'Connell R.J."/>
            <person name="Oberhaensli S."/>
            <person name="Parlange F."/>
            <person name="Pedersen C."/>
            <person name="Quesneville H."/>
            <person name="Reinhardt R."/>
            <person name="Rott M."/>
            <person name="Sacristan S."/>
            <person name="Schmidt S.M."/>
            <person name="Schoen M."/>
            <person name="Skamnioti P."/>
            <person name="Sommer H."/>
            <person name="Stephens A."/>
            <person name="Takahara H."/>
            <person name="Thordal-Christensen H."/>
            <person name="Vigouroux M."/>
            <person name="Wessling R."/>
            <person name="Wicker T."/>
            <person name="Panstruga R."/>
        </authorList>
    </citation>
    <scope>NUCLEOTIDE SEQUENCE [LARGE SCALE GENOMIC DNA]</scope>
    <source>
        <strain evidence="14">DH14</strain>
    </source>
</reference>
<feature type="domain" description="Hexokinase C-terminal" evidence="13">
    <location>
        <begin position="211"/>
        <end position="455"/>
    </location>
</feature>
<keyword evidence="5 11" id="KW-0547">Nucleotide-binding</keyword>
<evidence type="ECO:0000256" key="7">
    <source>
        <dbReference type="ARBA" id="ARBA00022840"/>
    </source>
</evidence>
<feature type="domain" description="Hexokinase N-terminal" evidence="12">
    <location>
        <begin position="12"/>
        <end position="205"/>
    </location>
</feature>
<dbReference type="Gene3D" id="1.10.287.1250">
    <property type="match status" value="1"/>
</dbReference>
<dbReference type="eggNOG" id="KOG1369">
    <property type="taxonomic scope" value="Eukaryota"/>
</dbReference>
<dbReference type="GO" id="GO:0006006">
    <property type="term" value="P:glucose metabolic process"/>
    <property type="evidence" value="ECO:0007669"/>
    <property type="project" value="TreeGrafter"/>
</dbReference>
<comment type="pathway">
    <text evidence="2">Carbohydrate metabolism; hexose metabolism.</text>
</comment>
<dbReference type="PROSITE" id="PS00378">
    <property type="entry name" value="HEXOKINASE_1"/>
    <property type="match status" value="1"/>
</dbReference>
<dbReference type="InterPro" id="IPR001312">
    <property type="entry name" value="Hexokinase"/>
</dbReference>
<protein>
    <recommendedName>
        <fullName evidence="11">Phosphotransferase</fullName>
        <ecNumber evidence="11">2.7.1.-</ecNumber>
    </recommendedName>
</protein>
<dbReference type="GO" id="GO:0005524">
    <property type="term" value="F:ATP binding"/>
    <property type="evidence" value="ECO:0007669"/>
    <property type="project" value="UniProtKB-UniRule"/>
</dbReference>
<evidence type="ECO:0000256" key="6">
    <source>
        <dbReference type="ARBA" id="ARBA00022777"/>
    </source>
</evidence>
<comment type="similarity">
    <text evidence="3 11">Belongs to the hexokinase family.</text>
</comment>
<dbReference type="UniPathway" id="UPA00109">
    <property type="reaction ID" value="UER00180"/>
</dbReference>
<evidence type="ECO:0000256" key="2">
    <source>
        <dbReference type="ARBA" id="ARBA00005028"/>
    </source>
</evidence>
<dbReference type="Proteomes" id="UP000015441">
    <property type="component" value="Unassembled WGS sequence"/>
</dbReference>
<evidence type="ECO:0000256" key="3">
    <source>
        <dbReference type="ARBA" id="ARBA00009225"/>
    </source>
</evidence>
<dbReference type="PANTHER" id="PTHR19443">
    <property type="entry name" value="HEXOKINASE"/>
    <property type="match status" value="1"/>
</dbReference>
<dbReference type="OrthoDB" id="419537at2759"/>
<dbReference type="AlphaFoldDB" id="N1JE78"/>
<name>N1JE78_BLUG1</name>
<dbReference type="EMBL" id="CAUH01002240">
    <property type="protein sequence ID" value="CCU76177.1"/>
    <property type="molecule type" value="Genomic_DNA"/>
</dbReference>
<evidence type="ECO:0000256" key="4">
    <source>
        <dbReference type="ARBA" id="ARBA00022679"/>
    </source>
</evidence>
<comment type="caution">
    <text evidence="14">The sequence shown here is derived from an EMBL/GenBank/DDBJ whole genome shotgun (WGS) entry which is preliminary data.</text>
</comment>
<evidence type="ECO:0000256" key="5">
    <source>
        <dbReference type="ARBA" id="ARBA00022741"/>
    </source>
</evidence>
<evidence type="ECO:0000259" key="13">
    <source>
        <dbReference type="Pfam" id="PF03727"/>
    </source>
</evidence>
<comment type="pathway">
    <text evidence="1">Carbohydrate degradation; glycolysis; D-glyceraldehyde 3-phosphate and glycerone phosphate from D-glucose: step 1/4.</text>
</comment>
<accession>N1JE78</accession>
<dbReference type="InterPro" id="IPR019807">
    <property type="entry name" value="Hexokinase_BS"/>
</dbReference>
<dbReference type="InterPro" id="IPR043129">
    <property type="entry name" value="ATPase_NBD"/>
</dbReference>
<dbReference type="HOGENOM" id="CLU_014393_5_2_1"/>
<evidence type="ECO:0000256" key="1">
    <source>
        <dbReference type="ARBA" id="ARBA00004888"/>
    </source>
</evidence>
<dbReference type="GO" id="GO:0008865">
    <property type="term" value="F:fructokinase activity"/>
    <property type="evidence" value="ECO:0007669"/>
    <property type="project" value="TreeGrafter"/>
</dbReference>
<dbReference type="SUPFAM" id="SSF53067">
    <property type="entry name" value="Actin-like ATPase domain"/>
    <property type="match status" value="2"/>
</dbReference>
<dbReference type="GO" id="GO:0004340">
    <property type="term" value="F:glucokinase activity"/>
    <property type="evidence" value="ECO:0007669"/>
    <property type="project" value="TreeGrafter"/>
</dbReference>
<dbReference type="Gene3D" id="3.30.420.40">
    <property type="match status" value="1"/>
</dbReference>
<dbReference type="FunFam" id="3.40.367.20:FF:000004">
    <property type="entry name" value="Phosphotransferase"/>
    <property type="match status" value="1"/>
</dbReference>
<gene>
    <name evidence="14" type="ORF">BGHDH14_bgh02168</name>
</gene>
<keyword evidence="15" id="KW-1185">Reference proteome</keyword>
<dbReference type="InterPro" id="IPR022672">
    <property type="entry name" value="Hexokinase_N"/>
</dbReference>
<keyword evidence="6 11" id="KW-0418">Kinase</keyword>
<proteinExistence type="inferred from homology"/>